<feature type="region of interest" description="Disordered" evidence="1">
    <location>
        <begin position="461"/>
        <end position="489"/>
    </location>
</feature>
<evidence type="ECO:0000256" key="1">
    <source>
        <dbReference type="SAM" id="MobiDB-lite"/>
    </source>
</evidence>
<feature type="compositionally biased region" description="Basic and acidic residues" evidence="1">
    <location>
        <begin position="121"/>
        <end position="134"/>
    </location>
</feature>
<proteinExistence type="predicted"/>
<feature type="compositionally biased region" description="Polar residues" evidence="1">
    <location>
        <begin position="253"/>
        <end position="271"/>
    </location>
</feature>
<evidence type="ECO:0000313" key="3">
    <source>
        <dbReference type="Proteomes" id="UP000001568"/>
    </source>
</evidence>
<evidence type="ECO:0000313" key="2">
    <source>
        <dbReference type="EMBL" id="ABO98452.1"/>
    </source>
</evidence>
<keyword evidence="3" id="KW-1185">Reference proteome</keyword>
<protein>
    <submittedName>
        <fullName evidence="2">Uncharacterized protein</fullName>
    </submittedName>
</protein>
<dbReference type="RefSeq" id="XP_001420159.1">
    <property type="nucleotide sequence ID" value="XM_001420122.1"/>
</dbReference>
<dbReference type="EMBL" id="CP000590">
    <property type="protein sequence ID" value="ABO98452.1"/>
    <property type="molecule type" value="Genomic_DNA"/>
</dbReference>
<feature type="compositionally biased region" description="Pro residues" evidence="1">
    <location>
        <begin position="324"/>
        <end position="360"/>
    </location>
</feature>
<dbReference type="GeneID" id="5004168"/>
<feature type="region of interest" description="Disordered" evidence="1">
    <location>
        <begin position="202"/>
        <end position="398"/>
    </location>
</feature>
<dbReference type="Gramene" id="ABO98452">
    <property type="protein sequence ID" value="ABO98452"/>
    <property type="gene ID" value="OSTLU_17104"/>
</dbReference>
<feature type="compositionally biased region" description="Basic and acidic residues" evidence="1">
    <location>
        <begin position="202"/>
        <end position="231"/>
    </location>
</feature>
<feature type="compositionally biased region" description="Basic and acidic residues" evidence="1">
    <location>
        <begin position="239"/>
        <end position="252"/>
    </location>
</feature>
<sequence length="489" mass="51276">MRSVRIARADATRAREARRATFGRRAIAWALAIALGACAGACAGAATRMEGSDARARARGDARDEPYVGGSLLANVLRGDGGVGSGDFVDALWATAKALACASAACAVAAMTAERGATNGEGKRARGEGERIDGASDGGRSGDGSPRTPESRSPRGTPRSLEEIARAKEAAKERKRRLREEQELLAKREELERAEIAQLVEAERAKREAERVAAEEERLAMKKREEEEARVAEAAAAAELEKQREQEVEALKTNKQQQPTEKSSETMTSIKVTAGGAESKKIPLPASPRKQAPAPRPSGLTLRKIPTPRMANAPKQIGAIGVRPPVPSPLPRDPPPLPKGPPPEYARPPSEINPPLPPVAPLGEVRRMSSHAIDALPASPNHSSVRVPPGFESAMPSTPLSSTSFDAAYDQWGLADGAIQSFLASTTGTDDDPFTSALRVGSDGANGGRSGYEDIFAPTTSAPAATAAAPPLPPTPHPEILAGMLGDDA</sequence>
<gene>
    <name evidence="2" type="ORF">OSTLU_17104</name>
</gene>
<reference evidence="2 3" key="1">
    <citation type="journal article" date="2007" name="Proc. Natl. Acad. Sci. U.S.A.">
        <title>The tiny eukaryote Ostreococcus provides genomic insights into the paradox of plankton speciation.</title>
        <authorList>
            <person name="Palenik B."/>
            <person name="Grimwood J."/>
            <person name="Aerts A."/>
            <person name="Rouze P."/>
            <person name="Salamov A."/>
            <person name="Putnam N."/>
            <person name="Dupont C."/>
            <person name="Jorgensen R."/>
            <person name="Derelle E."/>
            <person name="Rombauts S."/>
            <person name="Zhou K."/>
            <person name="Otillar R."/>
            <person name="Merchant S.S."/>
            <person name="Podell S."/>
            <person name="Gaasterland T."/>
            <person name="Napoli C."/>
            <person name="Gendler K."/>
            <person name="Manuell A."/>
            <person name="Tai V."/>
            <person name="Vallon O."/>
            <person name="Piganeau G."/>
            <person name="Jancek S."/>
            <person name="Heijde M."/>
            <person name="Jabbari K."/>
            <person name="Bowler C."/>
            <person name="Lohr M."/>
            <person name="Robbens S."/>
            <person name="Werner G."/>
            <person name="Dubchak I."/>
            <person name="Pazour G.J."/>
            <person name="Ren Q."/>
            <person name="Paulsen I."/>
            <person name="Delwiche C."/>
            <person name="Schmutz J."/>
            <person name="Rokhsar D."/>
            <person name="Van de Peer Y."/>
            <person name="Moreau H."/>
            <person name="Grigoriev I.V."/>
        </authorList>
    </citation>
    <scope>NUCLEOTIDE SEQUENCE [LARGE SCALE GENOMIC DNA]</scope>
    <source>
        <strain evidence="2 3">CCE9901</strain>
    </source>
</reference>
<dbReference type="KEGG" id="olu:OSTLU_17104"/>
<accession>A4S3V4</accession>
<organism evidence="2 3">
    <name type="scientific">Ostreococcus lucimarinus (strain CCE9901)</name>
    <dbReference type="NCBI Taxonomy" id="436017"/>
    <lineage>
        <taxon>Eukaryota</taxon>
        <taxon>Viridiplantae</taxon>
        <taxon>Chlorophyta</taxon>
        <taxon>Mamiellophyceae</taxon>
        <taxon>Mamiellales</taxon>
        <taxon>Bathycoccaceae</taxon>
        <taxon>Ostreococcus</taxon>
    </lineage>
</organism>
<name>A4S3V4_OSTLU</name>
<dbReference type="HOGENOM" id="CLU_558239_0_0_1"/>
<feature type="region of interest" description="Disordered" evidence="1">
    <location>
        <begin position="116"/>
        <end position="160"/>
    </location>
</feature>
<dbReference type="AlphaFoldDB" id="A4S3V4"/>
<dbReference type="Proteomes" id="UP000001568">
    <property type="component" value="Chromosome 10"/>
</dbReference>
<dbReference type="OrthoDB" id="10676189at2759"/>